<keyword evidence="2" id="KW-1185">Reference proteome</keyword>
<accession>H5TYF6</accession>
<dbReference type="Proteomes" id="UP000005845">
    <property type="component" value="Unassembled WGS sequence"/>
</dbReference>
<proteinExistence type="predicted"/>
<dbReference type="RefSeq" id="WP_005204375.1">
    <property type="nucleotide sequence ID" value="NZ_BAFC01000045.1"/>
</dbReference>
<comment type="caution">
    <text evidence="1">The sequence shown here is derived from an EMBL/GenBank/DDBJ whole genome shotgun (WGS) entry which is preliminary data.</text>
</comment>
<name>H5TYF6_9ACTN</name>
<evidence type="ECO:0000313" key="1">
    <source>
        <dbReference type="EMBL" id="GAB38514.1"/>
    </source>
</evidence>
<reference evidence="1 2" key="1">
    <citation type="submission" date="2012-02" db="EMBL/GenBank/DDBJ databases">
        <title>Whole genome shotgun sequence of Gordonia sputi NBRC 100414.</title>
        <authorList>
            <person name="Yoshida I."/>
            <person name="Hosoyama A."/>
            <person name="Tsuchikane K."/>
            <person name="Katsumata H."/>
            <person name="Yamazaki S."/>
            <person name="Fujita N."/>
        </authorList>
    </citation>
    <scope>NUCLEOTIDE SEQUENCE [LARGE SCALE GENOMIC DNA]</scope>
    <source>
        <strain evidence="1 2">NBRC 100414</strain>
    </source>
</reference>
<protein>
    <submittedName>
        <fullName evidence="1">Uncharacterized protein</fullName>
    </submittedName>
</protein>
<dbReference type="EMBL" id="BAFC01000045">
    <property type="protein sequence ID" value="GAB38514.1"/>
    <property type="molecule type" value="Genomic_DNA"/>
</dbReference>
<evidence type="ECO:0000313" key="2">
    <source>
        <dbReference type="Proteomes" id="UP000005845"/>
    </source>
</evidence>
<gene>
    <name evidence="1" type="ORF">GOSPT_045_01520</name>
</gene>
<sequence>MNREAVADRLCHQLNTFESSALSDEQLLALTVLLESFSGVKSEELPRVPHLEVVR</sequence>
<organism evidence="1 2">
    <name type="scientific">Gordonia sputi NBRC 100414</name>
    <dbReference type="NCBI Taxonomy" id="1089453"/>
    <lineage>
        <taxon>Bacteria</taxon>
        <taxon>Bacillati</taxon>
        <taxon>Actinomycetota</taxon>
        <taxon>Actinomycetes</taxon>
        <taxon>Mycobacteriales</taxon>
        <taxon>Gordoniaceae</taxon>
        <taxon>Gordonia</taxon>
    </lineage>
</organism>
<dbReference type="AlphaFoldDB" id="H5TYF6"/>